<sequence>MLVCLNSPVLAQFLERRDKHSQHFLDAATC</sequence>
<proteinExistence type="predicted"/>
<name>A0A2P2PKL5_RHIMU</name>
<dbReference type="EMBL" id="GGEC01074802">
    <property type="protein sequence ID" value="MBX55286.1"/>
    <property type="molecule type" value="Transcribed_RNA"/>
</dbReference>
<organism evidence="1">
    <name type="scientific">Rhizophora mucronata</name>
    <name type="common">Asiatic mangrove</name>
    <dbReference type="NCBI Taxonomy" id="61149"/>
    <lineage>
        <taxon>Eukaryota</taxon>
        <taxon>Viridiplantae</taxon>
        <taxon>Streptophyta</taxon>
        <taxon>Embryophyta</taxon>
        <taxon>Tracheophyta</taxon>
        <taxon>Spermatophyta</taxon>
        <taxon>Magnoliopsida</taxon>
        <taxon>eudicotyledons</taxon>
        <taxon>Gunneridae</taxon>
        <taxon>Pentapetalae</taxon>
        <taxon>rosids</taxon>
        <taxon>fabids</taxon>
        <taxon>Malpighiales</taxon>
        <taxon>Rhizophoraceae</taxon>
        <taxon>Rhizophora</taxon>
    </lineage>
</organism>
<accession>A0A2P2PKL5</accession>
<reference evidence="1" key="1">
    <citation type="submission" date="2018-02" db="EMBL/GenBank/DDBJ databases">
        <title>Rhizophora mucronata_Transcriptome.</title>
        <authorList>
            <person name="Meera S.P."/>
            <person name="Sreeshan A."/>
            <person name="Augustine A."/>
        </authorList>
    </citation>
    <scope>NUCLEOTIDE SEQUENCE</scope>
    <source>
        <tissue evidence="1">Leaf</tissue>
    </source>
</reference>
<protein>
    <submittedName>
        <fullName evidence="1">Uncharacterized protein</fullName>
    </submittedName>
</protein>
<dbReference type="AlphaFoldDB" id="A0A2P2PKL5"/>
<evidence type="ECO:0000313" key="1">
    <source>
        <dbReference type="EMBL" id="MBX55286.1"/>
    </source>
</evidence>